<dbReference type="STRING" id="280699.M1VEE8"/>
<dbReference type="InterPro" id="IPR018253">
    <property type="entry name" value="DnaJ_domain_CS"/>
</dbReference>
<organism evidence="2 3">
    <name type="scientific">Cyanidioschyzon merolae (strain NIES-3377 / 10D)</name>
    <name type="common">Unicellular red alga</name>
    <dbReference type="NCBI Taxonomy" id="280699"/>
    <lineage>
        <taxon>Eukaryota</taxon>
        <taxon>Rhodophyta</taxon>
        <taxon>Bangiophyceae</taxon>
        <taxon>Cyanidiales</taxon>
        <taxon>Cyanidiaceae</taxon>
        <taxon>Cyanidioschyzon</taxon>
    </lineage>
</organism>
<dbReference type="Pfam" id="PF00226">
    <property type="entry name" value="DnaJ"/>
    <property type="match status" value="1"/>
</dbReference>
<dbReference type="PRINTS" id="PR00625">
    <property type="entry name" value="JDOMAIN"/>
</dbReference>
<dbReference type="RefSeq" id="XP_005535144.1">
    <property type="nucleotide sequence ID" value="XM_005535087.1"/>
</dbReference>
<gene>
    <name evidence="2" type="ORF">CYME_CMB036C</name>
</gene>
<dbReference type="PANTHER" id="PTHR44240:SF10">
    <property type="entry name" value="J DOMAIN-CONTAINING PROTEIN"/>
    <property type="match status" value="1"/>
</dbReference>
<dbReference type="Gramene" id="CMB036CT">
    <property type="protein sequence ID" value="CMB036CT"/>
    <property type="gene ID" value="CMB036C"/>
</dbReference>
<dbReference type="PANTHER" id="PTHR44240">
    <property type="entry name" value="DNAJ DOMAIN (PROKARYOTIC HEAT SHOCK PROTEIN)-RELATED"/>
    <property type="match status" value="1"/>
</dbReference>
<accession>M1VEE8</accession>
<dbReference type="OrthoDB" id="2768at2759"/>
<name>M1VEE8_CYAM1</name>
<evidence type="ECO:0000313" key="2">
    <source>
        <dbReference type="EMBL" id="BAM78858.1"/>
    </source>
</evidence>
<reference evidence="2 3" key="1">
    <citation type="journal article" date="2004" name="Nature">
        <title>Genome sequence of the ultrasmall unicellular red alga Cyanidioschyzon merolae 10D.</title>
        <authorList>
            <person name="Matsuzaki M."/>
            <person name="Misumi O."/>
            <person name="Shin-i T."/>
            <person name="Maruyama S."/>
            <person name="Takahara M."/>
            <person name="Miyagishima S."/>
            <person name="Mori T."/>
            <person name="Nishida K."/>
            <person name="Yagisawa F."/>
            <person name="Nishida K."/>
            <person name="Yoshida Y."/>
            <person name="Nishimura Y."/>
            <person name="Nakao S."/>
            <person name="Kobayashi T."/>
            <person name="Momoyama Y."/>
            <person name="Higashiyama T."/>
            <person name="Minoda A."/>
            <person name="Sano M."/>
            <person name="Nomoto H."/>
            <person name="Oishi K."/>
            <person name="Hayashi H."/>
            <person name="Ohta F."/>
            <person name="Nishizaka S."/>
            <person name="Haga S."/>
            <person name="Miura S."/>
            <person name="Morishita T."/>
            <person name="Kabeya Y."/>
            <person name="Terasawa K."/>
            <person name="Suzuki Y."/>
            <person name="Ishii Y."/>
            <person name="Asakawa S."/>
            <person name="Takano H."/>
            <person name="Ohta N."/>
            <person name="Kuroiwa H."/>
            <person name="Tanaka K."/>
            <person name="Shimizu N."/>
            <person name="Sugano S."/>
            <person name="Sato N."/>
            <person name="Nozaki H."/>
            <person name="Ogasawara N."/>
            <person name="Kohara Y."/>
            <person name="Kuroiwa T."/>
        </authorList>
    </citation>
    <scope>NUCLEOTIDE SEQUENCE [LARGE SCALE GENOMIC DNA]</scope>
    <source>
        <strain evidence="2 3">10D</strain>
    </source>
</reference>
<protein>
    <submittedName>
        <fullName evidence="2">Similar to DnaJ family molecular chaperone</fullName>
    </submittedName>
</protein>
<reference evidence="2 3" key="2">
    <citation type="journal article" date="2007" name="BMC Biol.">
        <title>A 100%-complete sequence reveals unusually simple genomic features in the hot-spring red alga Cyanidioschyzon merolae.</title>
        <authorList>
            <person name="Nozaki H."/>
            <person name="Takano H."/>
            <person name="Misumi O."/>
            <person name="Terasawa K."/>
            <person name="Matsuzaki M."/>
            <person name="Maruyama S."/>
            <person name="Nishida K."/>
            <person name="Yagisawa F."/>
            <person name="Yoshida Y."/>
            <person name="Fujiwara T."/>
            <person name="Takio S."/>
            <person name="Tamura K."/>
            <person name="Chung S.J."/>
            <person name="Nakamura S."/>
            <person name="Kuroiwa H."/>
            <person name="Tanaka K."/>
            <person name="Sato N."/>
            <person name="Kuroiwa T."/>
        </authorList>
    </citation>
    <scope>NUCLEOTIDE SEQUENCE [LARGE SCALE GENOMIC DNA]</scope>
    <source>
        <strain evidence="2 3">10D</strain>
    </source>
</reference>
<dbReference type="InterPro" id="IPR052276">
    <property type="entry name" value="Diphthamide-biosynth_chaperone"/>
</dbReference>
<dbReference type="AlphaFoldDB" id="M1VEE8"/>
<dbReference type="CDD" id="cd06257">
    <property type="entry name" value="DnaJ"/>
    <property type="match status" value="1"/>
</dbReference>
<feature type="domain" description="J" evidence="1">
    <location>
        <begin position="191"/>
        <end position="262"/>
    </location>
</feature>
<sequence length="271" mass="30769">MFVQQFFLHKRPGRRKLPHDVGHKSIFCCSMSQHNACAARNDFVEHYVRQVRAWESRPSRAGFFNGRQVPAPRPRGAVRAARHITSNATATGRQTHVARAPYFSESNLWGGDGCAQQRNLYLAWRETLEASELWRSSESSDDLYAEFLSWWIRFEEAYKGRSCAEQQAGSEHSERQRAAGDHTDAAHEELDPYAVLGVAEDATLETIRAAYRLEVKRCHPDALGTGVSGTTDPAALARFIAVQEAWQVLSDSDLRRQYDLSRRLQKKSGYR</sequence>
<dbReference type="InterPro" id="IPR001623">
    <property type="entry name" value="DnaJ_domain"/>
</dbReference>
<dbReference type="GeneID" id="16992246"/>
<dbReference type="SMART" id="SM00271">
    <property type="entry name" value="DnaJ"/>
    <property type="match status" value="1"/>
</dbReference>
<dbReference type="PROSITE" id="PS00636">
    <property type="entry name" value="DNAJ_1"/>
    <property type="match status" value="1"/>
</dbReference>
<dbReference type="SUPFAM" id="SSF46565">
    <property type="entry name" value="Chaperone J-domain"/>
    <property type="match status" value="1"/>
</dbReference>
<dbReference type="Proteomes" id="UP000007014">
    <property type="component" value="Chromosome 2"/>
</dbReference>
<dbReference type="InterPro" id="IPR036869">
    <property type="entry name" value="J_dom_sf"/>
</dbReference>
<dbReference type="HOGENOM" id="CLU_1028012_0_0_1"/>
<dbReference type="Gene3D" id="1.10.287.110">
    <property type="entry name" value="DnaJ domain"/>
    <property type="match status" value="1"/>
</dbReference>
<dbReference type="EMBL" id="AP006484">
    <property type="protein sequence ID" value="BAM78858.1"/>
    <property type="molecule type" value="Genomic_DNA"/>
</dbReference>
<evidence type="ECO:0000259" key="1">
    <source>
        <dbReference type="PROSITE" id="PS50076"/>
    </source>
</evidence>
<proteinExistence type="predicted"/>
<dbReference type="KEGG" id="cme:CYME_CMB036C"/>
<dbReference type="PROSITE" id="PS50076">
    <property type="entry name" value="DNAJ_2"/>
    <property type="match status" value="1"/>
</dbReference>
<keyword evidence="3" id="KW-1185">Reference proteome</keyword>
<evidence type="ECO:0000313" key="3">
    <source>
        <dbReference type="Proteomes" id="UP000007014"/>
    </source>
</evidence>